<proteinExistence type="predicted"/>
<keyword evidence="3" id="KW-1185">Reference proteome</keyword>
<gene>
    <name evidence="2" type="ORF">GO986_08885</name>
</gene>
<reference evidence="2 3" key="1">
    <citation type="submission" date="2019-12" db="EMBL/GenBank/DDBJ databases">
        <title>Deinococcus sp. HMF7620 Genome sequencing and assembly.</title>
        <authorList>
            <person name="Kang H."/>
            <person name="Kim H."/>
            <person name="Joh K."/>
        </authorList>
    </citation>
    <scope>NUCLEOTIDE SEQUENCE [LARGE SCALE GENOMIC DNA]</scope>
    <source>
        <strain evidence="2 3">HMF7620</strain>
    </source>
</reference>
<dbReference type="Proteomes" id="UP000483286">
    <property type="component" value="Unassembled WGS sequence"/>
</dbReference>
<organism evidence="2 3">
    <name type="scientific">Deinococcus arboris</name>
    <dbReference type="NCBI Taxonomy" id="2682977"/>
    <lineage>
        <taxon>Bacteria</taxon>
        <taxon>Thermotogati</taxon>
        <taxon>Deinococcota</taxon>
        <taxon>Deinococci</taxon>
        <taxon>Deinococcales</taxon>
        <taxon>Deinococcaceae</taxon>
        <taxon>Deinococcus</taxon>
    </lineage>
</organism>
<dbReference type="RefSeq" id="WP_157458929.1">
    <property type="nucleotide sequence ID" value="NZ_WQLB01000009.1"/>
</dbReference>
<protein>
    <recommendedName>
        <fullName evidence="1">Glyoxalase-related protein domain-containing protein</fullName>
    </recommendedName>
</protein>
<name>A0A7C9LKQ7_9DEIO</name>
<evidence type="ECO:0000313" key="3">
    <source>
        <dbReference type="Proteomes" id="UP000483286"/>
    </source>
</evidence>
<feature type="domain" description="Glyoxalase-related protein" evidence="1">
    <location>
        <begin position="4"/>
        <end position="67"/>
    </location>
</feature>
<sequence length="75" mass="8573">MSRNDPPAIQAIKAKAKAMMQTLADQDEPQVRHNHCLHALAQQAGYKDWYTYQAALREQAGLAPTKRLESRRRAR</sequence>
<comment type="caution">
    <text evidence="2">The sequence shown here is derived from an EMBL/GenBank/DDBJ whole genome shotgun (WGS) entry which is preliminary data.</text>
</comment>
<evidence type="ECO:0000259" key="1">
    <source>
        <dbReference type="Pfam" id="PF20066"/>
    </source>
</evidence>
<accession>A0A7C9LKQ7</accession>
<dbReference type="Pfam" id="PF20066">
    <property type="entry name" value="Glyoxalase_8"/>
    <property type="match status" value="1"/>
</dbReference>
<dbReference type="EMBL" id="WQLB01000009">
    <property type="protein sequence ID" value="MVN86878.1"/>
    <property type="molecule type" value="Genomic_DNA"/>
</dbReference>
<dbReference type="AlphaFoldDB" id="A0A7C9LKQ7"/>
<evidence type="ECO:0000313" key="2">
    <source>
        <dbReference type="EMBL" id="MVN86878.1"/>
    </source>
</evidence>
<dbReference type="InterPro" id="IPR045517">
    <property type="entry name" value="Glyoxalase_8"/>
</dbReference>